<feature type="non-terminal residue" evidence="2">
    <location>
        <position position="70"/>
    </location>
</feature>
<dbReference type="EMBL" id="LXQA010211001">
    <property type="protein sequence ID" value="MCI34146.1"/>
    <property type="molecule type" value="Genomic_DNA"/>
</dbReference>
<feature type="compositionally biased region" description="Basic and acidic residues" evidence="1">
    <location>
        <begin position="55"/>
        <end position="70"/>
    </location>
</feature>
<feature type="region of interest" description="Disordered" evidence="1">
    <location>
        <begin position="1"/>
        <end position="70"/>
    </location>
</feature>
<reference evidence="2 3" key="1">
    <citation type="journal article" date="2018" name="Front. Plant Sci.">
        <title>Red Clover (Trifolium pratense) and Zigzag Clover (T. medium) - A Picture of Genomic Similarities and Differences.</title>
        <authorList>
            <person name="Dluhosova J."/>
            <person name="Istvanek J."/>
            <person name="Nedelnik J."/>
            <person name="Repkova J."/>
        </authorList>
    </citation>
    <scope>NUCLEOTIDE SEQUENCE [LARGE SCALE GENOMIC DNA]</scope>
    <source>
        <strain evidence="3">cv. 10/8</strain>
        <tissue evidence="2">Leaf</tissue>
    </source>
</reference>
<dbReference type="AlphaFoldDB" id="A0A392RE90"/>
<comment type="caution">
    <text evidence="2">The sequence shown here is derived from an EMBL/GenBank/DDBJ whole genome shotgun (WGS) entry which is preliminary data.</text>
</comment>
<organism evidence="2 3">
    <name type="scientific">Trifolium medium</name>
    <dbReference type="NCBI Taxonomy" id="97028"/>
    <lineage>
        <taxon>Eukaryota</taxon>
        <taxon>Viridiplantae</taxon>
        <taxon>Streptophyta</taxon>
        <taxon>Embryophyta</taxon>
        <taxon>Tracheophyta</taxon>
        <taxon>Spermatophyta</taxon>
        <taxon>Magnoliopsida</taxon>
        <taxon>eudicotyledons</taxon>
        <taxon>Gunneridae</taxon>
        <taxon>Pentapetalae</taxon>
        <taxon>rosids</taxon>
        <taxon>fabids</taxon>
        <taxon>Fabales</taxon>
        <taxon>Fabaceae</taxon>
        <taxon>Papilionoideae</taxon>
        <taxon>50 kb inversion clade</taxon>
        <taxon>NPAAA clade</taxon>
        <taxon>Hologalegina</taxon>
        <taxon>IRL clade</taxon>
        <taxon>Trifolieae</taxon>
        <taxon>Trifolium</taxon>
    </lineage>
</organism>
<proteinExistence type="predicted"/>
<keyword evidence="3" id="KW-1185">Reference proteome</keyword>
<protein>
    <submittedName>
        <fullName evidence="2">Uncharacterized protein</fullName>
    </submittedName>
</protein>
<evidence type="ECO:0000313" key="3">
    <source>
        <dbReference type="Proteomes" id="UP000265520"/>
    </source>
</evidence>
<name>A0A392RE90_9FABA</name>
<feature type="compositionally biased region" description="Basic and acidic residues" evidence="1">
    <location>
        <begin position="22"/>
        <end position="31"/>
    </location>
</feature>
<sequence length="70" mass="7885">MEQSGPRRVSGKGATTSIRWQRQQELEEAGGRKCHRRGARQQPEAESQPNPEAQPQHEPEAQPHPHGEPE</sequence>
<evidence type="ECO:0000313" key="2">
    <source>
        <dbReference type="EMBL" id="MCI34146.1"/>
    </source>
</evidence>
<evidence type="ECO:0000256" key="1">
    <source>
        <dbReference type="SAM" id="MobiDB-lite"/>
    </source>
</evidence>
<accession>A0A392RE90</accession>
<dbReference type="Proteomes" id="UP000265520">
    <property type="component" value="Unassembled WGS sequence"/>
</dbReference>